<evidence type="ECO:0000313" key="3">
    <source>
        <dbReference type="Proteomes" id="UP000774699"/>
    </source>
</evidence>
<reference evidence="2" key="1">
    <citation type="submission" date="2019-03" db="EMBL/GenBank/DDBJ databases">
        <title>Lake Tanganyika Metagenome-Assembled Genomes (MAGs).</title>
        <authorList>
            <person name="Tran P."/>
        </authorList>
    </citation>
    <scope>NUCLEOTIDE SEQUENCE</scope>
    <source>
        <strain evidence="2">M_DeepCast_50m_m2_156</strain>
    </source>
</reference>
<sequence length="228" mass="26559">MVPSPPSSLSPGSPGKRPRSPKRRVSRAEFVRRARLRDLIPVNHERKVFRTISLVVPSLHEGVRRANVRFGIISGWTYFDGLQSYSPHLVLYNAQGHPHVVLKYKRTPHAFFIEAVQRDYSTMRGMRSHEPHFRDHFLPREREAAEALRQKLGVHPSEAILSQFIFHFRKPLLHGHRLYLRIPPEVIRLYHPLIERFFSKKQLGGAHAHMYELSLDKRRVREALGLPA</sequence>
<comment type="caution">
    <text evidence="2">The sequence shown here is derived from an EMBL/GenBank/DDBJ whole genome shotgun (WGS) entry which is preliminary data.</text>
</comment>
<name>A0A8T4C7B5_9ARCH</name>
<feature type="compositionally biased region" description="Basic residues" evidence="1">
    <location>
        <begin position="16"/>
        <end position="25"/>
    </location>
</feature>
<protein>
    <submittedName>
        <fullName evidence="2">Uncharacterized protein</fullName>
    </submittedName>
</protein>
<dbReference type="EMBL" id="VGJJ01000009">
    <property type="protein sequence ID" value="MBM3282084.1"/>
    <property type="molecule type" value="Genomic_DNA"/>
</dbReference>
<accession>A0A8T4C7B5</accession>
<gene>
    <name evidence="2" type="ORF">FJY86_01945</name>
</gene>
<dbReference type="AlphaFoldDB" id="A0A8T4C7B5"/>
<proteinExistence type="predicted"/>
<evidence type="ECO:0000256" key="1">
    <source>
        <dbReference type="SAM" id="MobiDB-lite"/>
    </source>
</evidence>
<evidence type="ECO:0000313" key="2">
    <source>
        <dbReference type="EMBL" id="MBM3282084.1"/>
    </source>
</evidence>
<organism evidence="2 3">
    <name type="scientific">Candidatus Iainarchaeum sp</name>
    <dbReference type="NCBI Taxonomy" id="3101447"/>
    <lineage>
        <taxon>Archaea</taxon>
        <taxon>Candidatus Iainarchaeota</taxon>
        <taxon>Candidatus Iainarchaeia</taxon>
        <taxon>Candidatus Iainarchaeales</taxon>
        <taxon>Candidatus Iainarchaeaceae</taxon>
        <taxon>Candidatus Iainarchaeum</taxon>
    </lineage>
</organism>
<feature type="region of interest" description="Disordered" evidence="1">
    <location>
        <begin position="1"/>
        <end position="26"/>
    </location>
</feature>
<dbReference type="Proteomes" id="UP000774699">
    <property type="component" value="Unassembled WGS sequence"/>
</dbReference>